<keyword evidence="2" id="KW-1015">Disulfide bond</keyword>
<dbReference type="PANTHER" id="PTHR23259">
    <property type="entry name" value="RIDDLE"/>
    <property type="match status" value="1"/>
</dbReference>
<keyword evidence="7" id="KW-1185">Reference proteome</keyword>
<dbReference type="Gene3D" id="2.10.25.10">
    <property type="entry name" value="Laminin"/>
    <property type="match status" value="1"/>
</dbReference>
<dbReference type="EMBL" id="JARKHS020022179">
    <property type="protein sequence ID" value="KAK8769732.1"/>
    <property type="molecule type" value="Genomic_DNA"/>
</dbReference>
<accession>A0AAQ4E508</accession>
<dbReference type="SUPFAM" id="SSF57567">
    <property type="entry name" value="Serine protease inhibitors"/>
    <property type="match status" value="1"/>
</dbReference>
<feature type="signal peptide" evidence="4">
    <location>
        <begin position="1"/>
        <end position="21"/>
    </location>
</feature>
<organism evidence="6 7">
    <name type="scientific">Amblyomma americanum</name>
    <name type="common">Lone star tick</name>
    <dbReference type="NCBI Taxonomy" id="6943"/>
    <lineage>
        <taxon>Eukaryota</taxon>
        <taxon>Metazoa</taxon>
        <taxon>Ecdysozoa</taxon>
        <taxon>Arthropoda</taxon>
        <taxon>Chelicerata</taxon>
        <taxon>Arachnida</taxon>
        <taxon>Acari</taxon>
        <taxon>Parasitiformes</taxon>
        <taxon>Ixodida</taxon>
        <taxon>Ixodoidea</taxon>
        <taxon>Ixodidae</taxon>
        <taxon>Amblyomminae</taxon>
        <taxon>Amblyomma</taxon>
    </lineage>
</organism>
<dbReference type="Pfam" id="PF01826">
    <property type="entry name" value="TIL"/>
    <property type="match status" value="1"/>
</dbReference>
<sequence length="148" mass="16620">MNVVILSFLILVVVSAFSVEASPEPGSSQVPARRPGHGGGGFWPQPGPRRCSKRNEVFKECVSGSCAEAKCWQPVVGPACTLDCRTGCFCADGFYRNRRGRCVPWHRCRRQGWQRPPFYPSYPGGFWPQQPWNQQPWLGQEGALYRGF</sequence>
<evidence type="ECO:0000256" key="1">
    <source>
        <dbReference type="ARBA" id="ARBA00022690"/>
    </source>
</evidence>
<feature type="region of interest" description="Disordered" evidence="3">
    <location>
        <begin position="21"/>
        <end position="46"/>
    </location>
</feature>
<dbReference type="CDD" id="cd19941">
    <property type="entry name" value="TIL"/>
    <property type="match status" value="1"/>
</dbReference>
<proteinExistence type="predicted"/>
<evidence type="ECO:0000313" key="6">
    <source>
        <dbReference type="EMBL" id="KAK8769732.1"/>
    </source>
</evidence>
<feature type="chain" id="PRO_5042967268" description="TIL domain-containing protein" evidence="4">
    <location>
        <begin position="22"/>
        <end position="148"/>
    </location>
</feature>
<dbReference type="PANTHER" id="PTHR23259:SF69">
    <property type="entry name" value="GEO11767P1-RELATED"/>
    <property type="match status" value="1"/>
</dbReference>
<feature type="domain" description="TIL" evidence="5">
    <location>
        <begin position="53"/>
        <end position="108"/>
    </location>
</feature>
<comment type="caution">
    <text evidence="6">The sequence shown here is derived from an EMBL/GenBank/DDBJ whole genome shotgun (WGS) entry which is preliminary data.</text>
</comment>
<name>A0AAQ4E508_AMBAM</name>
<keyword evidence="4" id="KW-0732">Signal</keyword>
<evidence type="ECO:0000259" key="5">
    <source>
        <dbReference type="Pfam" id="PF01826"/>
    </source>
</evidence>
<keyword evidence="1" id="KW-0646">Protease inhibitor</keyword>
<protein>
    <recommendedName>
        <fullName evidence="5">TIL domain-containing protein</fullName>
    </recommendedName>
</protein>
<gene>
    <name evidence="6" type="ORF">V5799_013801</name>
</gene>
<evidence type="ECO:0000256" key="3">
    <source>
        <dbReference type="SAM" id="MobiDB-lite"/>
    </source>
</evidence>
<evidence type="ECO:0000256" key="4">
    <source>
        <dbReference type="SAM" id="SignalP"/>
    </source>
</evidence>
<evidence type="ECO:0000256" key="2">
    <source>
        <dbReference type="ARBA" id="ARBA00023157"/>
    </source>
</evidence>
<dbReference type="InterPro" id="IPR002919">
    <property type="entry name" value="TIL_dom"/>
</dbReference>
<reference evidence="6 7" key="1">
    <citation type="journal article" date="2023" name="Arcadia Sci">
        <title>De novo assembly of a long-read Amblyomma americanum tick genome.</title>
        <authorList>
            <person name="Chou S."/>
            <person name="Poskanzer K.E."/>
            <person name="Rollins M."/>
            <person name="Thuy-Boun P.S."/>
        </authorList>
    </citation>
    <scope>NUCLEOTIDE SEQUENCE [LARGE SCALE GENOMIC DNA]</scope>
    <source>
        <strain evidence="6">F_SG_1</strain>
        <tissue evidence="6">Salivary glands</tissue>
    </source>
</reference>
<dbReference type="Proteomes" id="UP001321473">
    <property type="component" value="Unassembled WGS sequence"/>
</dbReference>
<dbReference type="InterPro" id="IPR036084">
    <property type="entry name" value="Ser_inhib-like_sf"/>
</dbReference>
<evidence type="ECO:0000313" key="7">
    <source>
        <dbReference type="Proteomes" id="UP001321473"/>
    </source>
</evidence>
<dbReference type="InterPro" id="IPR051368">
    <property type="entry name" value="SerProtInhib-TIL_Domain"/>
</dbReference>
<dbReference type="AlphaFoldDB" id="A0AAQ4E508"/>
<dbReference type="GO" id="GO:0030414">
    <property type="term" value="F:peptidase inhibitor activity"/>
    <property type="evidence" value="ECO:0007669"/>
    <property type="project" value="UniProtKB-KW"/>
</dbReference>